<dbReference type="PANTHER" id="PTHR47705">
    <property type="entry name" value="AGAP000321-PA"/>
    <property type="match status" value="1"/>
</dbReference>
<organism evidence="2 3">
    <name type="scientific">Mya arenaria</name>
    <name type="common">Soft-shell clam</name>
    <dbReference type="NCBI Taxonomy" id="6604"/>
    <lineage>
        <taxon>Eukaryota</taxon>
        <taxon>Metazoa</taxon>
        <taxon>Spiralia</taxon>
        <taxon>Lophotrochozoa</taxon>
        <taxon>Mollusca</taxon>
        <taxon>Bivalvia</taxon>
        <taxon>Autobranchia</taxon>
        <taxon>Heteroconchia</taxon>
        <taxon>Euheterodonta</taxon>
        <taxon>Imparidentia</taxon>
        <taxon>Neoheterodontei</taxon>
        <taxon>Myida</taxon>
        <taxon>Myoidea</taxon>
        <taxon>Myidae</taxon>
        <taxon>Mya</taxon>
    </lineage>
</organism>
<dbReference type="PANTHER" id="PTHR47705:SF1">
    <property type="entry name" value="PNP_UDP_1 DOMAIN-CONTAINING PROTEIN"/>
    <property type="match status" value="1"/>
</dbReference>
<dbReference type="Pfam" id="PF12248">
    <property type="entry name" value="Methyltransf_FA"/>
    <property type="match status" value="1"/>
</dbReference>
<proteinExistence type="predicted"/>
<dbReference type="Gene3D" id="3.40.50.1580">
    <property type="entry name" value="Nucleoside phosphorylase domain"/>
    <property type="match status" value="1"/>
</dbReference>
<protein>
    <submittedName>
        <fullName evidence="2">CPMD8-like protein</fullName>
    </submittedName>
</protein>
<dbReference type="EMBL" id="CP111013">
    <property type="protein sequence ID" value="WAQ95491.1"/>
    <property type="molecule type" value="Genomic_DNA"/>
</dbReference>
<accession>A0ABY7DCU6</accession>
<evidence type="ECO:0000313" key="3">
    <source>
        <dbReference type="Proteomes" id="UP001164746"/>
    </source>
</evidence>
<evidence type="ECO:0000313" key="2">
    <source>
        <dbReference type="EMBL" id="WAQ95491.1"/>
    </source>
</evidence>
<dbReference type="InterPro" id="IPR022041">
    <property type="entry name" value="Methyltransf_FA"/>
</dbReference>
<evidence type="ECO:0000259" key="1">
    <source>
        <dbReference type="Pfam" id="PF12248"/>
    </source>
</evidence>
<gene>
    <name evidence="2" type="ORF">MAR_028181</name>
</gene>
<keyword evidence="3" id="KW-1185">Reference proteome</keyword>
<feature type="domain" description="Farnesoic acid O-methyl transferase" evidence="1">
    <location>
        <begin position="142"/>
        <end position="276"/>
    </location>
</feature>
<sequence>MRWLMSLEKEKQIILTAGKRDGKAVVRLDRRHAPEVQGAKIHHVTHGPYKGLLINKKAHNLENGDPSEARLEFLAYLINKDQNNAPVQDAWNLRLHKAMVLMKSYLLLKRVELEVEQVNKVATPEESPKIKSFVSLFTPDIYQYNFVPEISMSNKTFLTFMVKAKCDVHVALSATYGELHKRTIEVLIGGEGNTKSMIKDGVEGSVRAEALTANVLSGTDLRYFWMSWGNHCIEVGRGAHYGEGRFLVWDLPDNKKFDITSLAVATDNTSHGQFEFAELLEARRERVRRQIMCAARKQRILHFLEDVYPNTLSVQEIIQLTCNRGTGDPGTLVQLMKELERTRHVREVEVGRWMRLQHEVQNGTTHEMKMVREMPQLTSREQPTVALVTSLYCEKLAMDAMIEDKVTFVKYKTEAGESQVYTVGTIGRFKVVSTKLARYPTSNQAARISAENAITRLLGIFSKIEHVFLVGVAGGVPNLEEPSQHVRPGDVVVSMTSERNDPMYMHCASIHKESRGRLYSYKTRAFSCQNKILQNVALSLDSIVRSEWMKPRPWELYIDEALEQLNGQEIHFKRPSSDKELRKLRLGGNVITFEHPMATSKHDMRVNAPNVRHGVIGSGKLISRAHELRADFAKRFGVRAFDLDFEAVLESLEGNRNESFLVVRGVCDYVDGKRKDWQSYAALAAAAYTKALLMAL</sequence>
<dbReference type="SUPFAM" id="SSF53167">
    <property type="entry name" value="Purine and uridine phosphorylases"/>
    <property type="match status" value="1"/>
</dbReference>
<dbReference type="Proteomes" id="UP001164746">
    <property type="component" value="Chromosome 2"/>
</dbReference>
<dbReference type="InterPro" id="IPR035994">
    <property type="entry name" value="Nucleoside_phosphorylase_sf"/>
</dbReference>
<name>A0ABY7DCU6_MYAAR</name>
<reference evidence="2" key="1">
    <citation type="submission" date="2022-11" db="EMBL/GenBank/DDBJ databases">
        <title>Centuries of genome instability and evolution in soft-shell clam transmissible cancer (bioRxiv).</title>
        <authorList>
            <person name="Hart S.F.M."/>
            <person name="Yonemitsu M.A."/>
            <person name="Giersch R.M."/>
            <person name="Beal B.F."/>
            <person name="Arriagada G."/>
            <person name="Davis B.W."/>
            <person name="Ostrander E.A."/>
            <person name="Goff S.P."/>
            <person name="Metzger M.J."/>
        </authorList>
    </citation>
    <scope>NUCLEOTIDE SEQUENCE</scope>
    <source>
        <strain evidence="2">MELC-2E11</strain>
        <tissue evidence="2">Siphon/mantle</tissue>
    </source>
</reference>